<dbReference type="SUPFAM" id="SSF47384">
    <property type="entry name" value="Homodimeric domain of signal transducing histidine kinase"/>
    <property type="match status" value="1"/>
</dbReference>
<dbReference type="PANTHER" id="PTHR45436:SF5">
    <property type="entry name" value="SENSOR HISTIDINE KINASE TRCS"/>
    <property type="match status" value="1"/>
</dbReference>
<dbReference type="Pfam" id="PF02518">
    <property type="entry name" value="HATPase_c"/>
    <property type="match status" value="1"/>
</dbReference>
<dbReference type="EMBL" id="FNZR01000003">
    <property type="protein sequence ID" value="SEL10762.1"/>
    <property type="molecule type" value="Genomic_DNA"/>
</dbReference>
<proteinExistence type="predicted"/>
<dbReference type="InterPro" id="IPR050428">
    <property type="entry name" value="TCS_sensor_his_kinase"/>
</dbReference>
<dbReference type="SMART" id="SM00387">
    <property type="entry name" value="HATPase_c"/>
    <property type="match status" value="1"/>
</dbReference>
<dbReference type="SMART" id="SM00388">
    <property type="entry name" value="HisKA"/>
    <property type="match status" value="1"/>
</dbReference>
<dbReference type="PANTHER" id="PTHR45436">
    <property type="entry name" value="SENSOR HISTIDINE KINASE YKOH"/>
    <property type="match status" value="1"/>
</dbReference>
<sequence length="421" mass="47718">MKLLNHTLGYLAVALLLVVGLWGWLFFLYLRGQINADLDHNLNNYKLDIIEEAQRDSTVLARHGFWGKSFEIRKATREEAFAVSDTYEDGYVIMPQGSEEVPARVLHTAFELNGNYYLLSTSLATDEIDHLMSSLALSVGGLYLALLVSILLLNNVILQRVWTPFYQLVAQLSHFQIDKNQRLDLPITQVKEFNELNEAVGQLVQRTEETYRSQEEFTANVAHELQTPLAVSLNKLELLLEKEEMTAPIAKEIIRVSDMLRRLTRLNKTLLMLVKIENHQFADSVPYAFDRLAEDLAGELEVLATRRHIQLTFRRNGVWETTINRDLAALLITNLLKNAIFHNHTGGSIDLTVGPGRVEVRNTGLPQALDQRLVFERFHKGDSSTQSSGLGLAIVSAIGKLYHLEITYSYDGGYHVFEVRA</sequence>
<keyword evidence="3" id="KW-0597">Phosphoprotein</keyword>
<dbReference type="EC" id="2.7.13.3" evidence="2"/>
<dbReference type="GO" id="GO:0000155">
    <property type="term" value="F:phosphorelay sensor kinase activity"/>
    <property type="evidence" value="ECO:0007669"/>
    <property type="project" value="InterPro"/>
</dbReference>
<comment type="catalytic activity">
    <reaction evidence="1">
        <text>ATP + protein L-histidine = ADP + protein N-phospho-L-histidine.</text>
        <dbReference type="EC" id="2.7.13.3"/>
    </reaction>
</comment>
<keyword evidence="7 8" id="KW-1133">Transmembrane helix</keyword>
<keyword evidence="4" id="KW-0808">Transferase</keyword>
<evidence type="ECO:0000256" key="4">
    <source>
        <dbReference type="ARBA" id="ARBA00022679"/>
    </source>
</evidence>
<reference evidence="11" key="1">
    <citation type="submission" date="2016-10" db="EMBL/GenBank/DDBJ databases">
        <authorList>
            <person name="Varghese N."/>
            <person name="Submissions S."/>
        </authorList>
    </citation>
    <scope>NUCLEOTIDE SEQUENCE [LARGE SCALE GENOMIC DNA]</scope>
    <source>
        <strain evidence="11">Jip14</strain>
    </source>
</reference>
<evidence type="ECO:0000256" key="6">
    <source>
        <dbReference type="ARBA" id="ARBA00022777"/>
    </source>
</evidence>
<dbReference type="STRING" id="332977.SAMN05421740_103523"/>
<dbReference type="InterPro" id="IPR036097">
    <property type="entry name" value="HisK_dim/P_sf"/>
</dbReference>
<evidence type="ECO:0000313" key="10">
    <source>
        <dbReference type="EMBL" id="SEL10762.1"/>
    </source>
</evidence>
<dbReference type="Gene3D" id="1.10.287.130">
    <property type="match status" value="1"/>
</dbReference>
<keyword evidence="8" id="KW-0472">Membrane</keyword>
<keyword evidence="5 8" id="KW-0812">Transmembrane</keyword>
<gene>
    <name evidence="10" type="ORF">SAMN05421740_103523</name>
</gene>
<dbReference type="Pfam" id="PF00512">
    <property type="entry name" value="HisKA"/>
    <property type="match status" value="1"/>
</dbReference>
<dbReference type="PROSITE" id="PS50109">
    <property type="entry name" value="HIS_KIN"/>
    <property type="match status" value="1"/>
</dbReference>
<evidence type="ECO:0000256" key="1">
    <source>
        <dbReference type="ARBA" id="ARBA00000085"/>
    </source>
</evidence>
<name>A0A1H7MHU6_9SPHI</name>
<accession>A0A1H7MHU6</accession>
<keyword evidence="6 10" id="KW-0418">Kinase</keyword>
<dbReference type="AlphaFoldDB" id="A0A1H7MHU6"/>
<evidence type="ECO:0000256" key="7">
    <source>
        <dbReference type="ARBA" id="ARBA00022989"/>
    </source>
</evidence>
<dbReference type="OrthoDB" id="1522504at2"/>
<dbReference type="InterPro" id="IPR003661">
    <property type="entry name" value="HisK_dim/P_dom"/>
</dbReference>
<organism evidence="10 11">
    <name type="scientific">Parapedobacter koreensis</name>
    <dbReference type="NCBI Taxonomy" id="332977"/>
    <lineage>
        <taxon>Bacteria</taxon>
        <taxon>Pseudomonadati</taxon>
        <taxon>Bacteroidota</taxon>
        <taxon>Sphingobacteriia</taxon>
        <taxon>Sphingobacteriales</taxon>
        <taxon>Sphingobacteriaceae</taxon>
        <taxon>Parapedobacter</taxon>
    </lineage>
</organism>
<dbReference type="InterPro" id="IPR003594">
    <property type="entry name" value="HATPase_dom"/>
</dbReference>
<evidence type="ECO:0000259" key="9">
    <source>
        <dbReference type="PROSITE" id="PS50109"/>
    </source>
</evidence>
<dbReference type="CDD" id="cd00082">
    <property type="entry name" value="HisKA"/>
    <property type="match status" value="1"/>
</dbReference>
<feature type="transmembrane region" description="Helical" evidence="8">
    <location>
        <begin position="7"/>
        <end position="30"/>
    </location>
</feature>
<evidence type="ECO:0000256" key="8">
    <source>
        <dbReference type="SAM" id="Phobius"/>
    </source>
</evidence>
<dbReference type="RefSeq" id="WP_090605085.1">
    <property type="nucleotide sequence ID" value="NZ_FNZR01000003.1"/>
</dbReference>
<feature type="domain" description="Histidine kinase" evidence="9">
    <location>
        <begin position="220"/>
        <end position="421"/>
    </location>
</feature>
<feature type="transmembrane region" description="Helical" evidence="8">
    <location>
        <begin position="131"/>
        <end position="153"/>
    </location>
</feature>
<dbReference type="Gene3D" id="3.30.565.10">
    <property type="entry name" value="Histidine kinase-like ATPase, C-terminal domain"/>
    <property type="match status" value="1"/>
</dbReference>
<evidence type="ECO:0000256" key="5">
    <source>
        <dbReference type="ARBA" id="ARBA00022692"/>
    </source>
</evidence>
<dbReference type="InterPro" id="IPR005467">
    <property type="entry name" value="His_kinase_dom"/>
</dbReference>
<evidence type="ECO:0000256" key="3">
    <source>
        <dbReference type="ARBA" id="ARBA00022553"/>
    </source>
</evidence>
<dbReference type="GO" id="GO:0005886">
    <property type="term" value="C:plasma membrane"/>
    <property type="evidence" value="ECO:0007669"/>
    <property type="project" value="TreeGrafter"/>
</dbReference>
<dbReference type="SUPFAM" id="SSF55874">
    <property type="entry name" value="ATPase domain of HSP90 chaperone/DNA topoisomerase II/histidine kinase"/>
    <property type="match status" value="1"/>
</dbReference>
<keyword evidence="11" id="KW-1185">Reference proteome</keyword>
<dbReference type="Proteomes" id="UP000198916">
    <property type="component" value="Unassembled WGS sequence"/>
</dbReference>
<dbReference type="InterPro" id="IPR036890">
    <property type="entry name" value="HATPase_C_sf"/>
</dbReference>
<evidence type="ECO:0000256" key="2">
    <source>
        <dbReference type="ARBA" id="ARBA00012438"/>
    </source>
</evidence>
<evidence type="ECO:0000313" key="11">
    <source>
        <dbReference type="Proteomes" id="UP000198916"/>
    </source>
</evidence>
<protein>
    <recommendedName>
        <fullName evidence="2">histidine kinase</fullName>
        <ecNumber evidence="2">2.7.13.3</ecNumber>
    </recommendedName>
</protein>